<evidence type="ECO:0000256" key="1">
    <source>
        <dbReference type="ARBA" id="ARBA00001970"/>
    </source>
</evidence>
<feature type="transmembrane region" description="Helical" evidence="13">
    <location>
        <begin position="51"/>
        <end position="69"/>
    </location>
</feature>
<evidence type="ECO:0000313" key="15">
    <source>
        <dbReference type="EMBL" id="TDR73611.1"/>
    </source>
</evidence>
<evidence type="ECO:0000256" key="11">
    <source>
        <dbReference type="ARBA" id="ARBA00023136"/>
    </source>
</evidence>
<dbReference type="Pfam" id="PF01292">
    <property type="entry name" value="Ni_hydr_CYTB"/>
    <property type="match status" value="1"/>
</dbReference>
<evidence type="ECO:0000256" key="10">
    <source>
        <dbReference type="ARBA" id="ARBA00023004"/>
    </source>
</evidence>
<keyword evidence="4" id="KW-1003">Cell membrane</keyword>
<evidence type="ECO:0000256" key="3">
    <source>
        <dbReference type="ARBA" id="ARBA00022448"/>
    </source>
</evidence>
<organism evidence="15 16">
    <name type="scientific">Paludibacterium purpuratum</name>
    <dbReference type="NCBI Taxonomy" id="1144873"/>
    <lineage>
        <taxon>Bacteria</taxon>
        <taxon>Pseudomonadati</taxon>
        <taxon>Pseudomonadota</taxon>
        <taxon>Betaproteobacteria</taxon>
        <taxon>Neisseriales</taxon>
        <taxon>Chromobacteriaceae</taxon>
        <taxon>Paludibacterium</taxon>
    </lineage>
</organism>
<evidence type="ECO:0000256" key="8">
    <source>
        <dbReference type="ARBA" id="ARBA00022982"/>
    </source>
</evidence>
<dbReference type="EMBL" id="SNZP01000013">
    <property type="protein sequence ID" value="TDR73611.1"/>
    <property type="molecule type" value="Genomic_DNA"/>
</dbReference>
<evidence type="ECO:0000256" key="6">
    <source>
        <dbReference type="ARBA" id="ARBA00022692"/>
    </source>
</evidence>
<dbReference type="GO" id="GO:0046872">
    <property type="term" value="F:metal ion binding"/>
    <property type="evidence" value="ECO:0007669"/>
    <property type="project" value="UniProtKB-KW"/>
</dbReference>
<proteinExistence type="inferred from homology"/>
<dbReference type="GO" id="GO:0022904">
    <property type="term" value="P:respiratory electron transport chain"/>
    <property type="evidence" value="ECO:0007669"/>
    <property type="project" value="InterPro"/>
</dbReference>
<dbReference type="SUPFAM" id="SSF81342">
    <property type="entry name" value="Transmembrane di-heme cytochromes"/>
    <property type="match status" value="1"/>
</dbReference>
<keyword evidence="9 13" id="KW-1133">Transmembrane helix</keyword>
<keyword evidence="7" id="KW-0479">Metal-binding</keyword>
<dbReference type="AlphaFoldDB" id="A0A4R7B1W8"/>
<feature type="transmembrane region" description="Helical" evidence="13">
    <location>
        <begin position="12"/>
        <end position="31"/>
    </location>
</feature>
<reference evidence="15 16" key="1">
    <citation type="submission" date="2019-03" db="EMBL/GenBank/DDBJ databases">
        <title>Genomic Encyclopedia of Type Strains, Phase III (KMG-III): the genomes of soil and plant-associated and newly described type strains.</title>
        <authorList>
            <person name="Whitman W."/>
        </authorList>
    </citation>
    <scope>NUCLEOTIDE SEQUENCE [LARGE SCALE GENOMIC DNA]</scope>
    <source>
        <strain evidence="15 16">CECT 8976</strain>
    </source>
</reference>
<dbReference type="Proteomes" id="UP000295611">
    <property type="component" value="Unassembled WGS sequence"/>
</dbReference>
<comment type="caution">
    <text evidence="15">The sequence shown here is derived from an EMBL/GenBank/DDBJ whole genome shotgun (WGS) entry which is preliminary data.</text>
</comment>
<feature type="domain" description="Cytochrome b561 bacterial/Ni-hydrogenase" evidence="14">
    <location>
        <begin position="5"/>
        <end position="173"/>
    </location>
</feature>
<dbReference type="PANTHER" id="PTHR30529:SF3">
    <property type="entry name" value="CYTOCHROME B561 HOMOLOG 1"/>
    <property type="match status" value="1"/>
</dbReference>
<keyword evidence="10" id="KW-0408">Iron</keyword>
<sequence>MVRRHYHPASIALHWLVFLLFAAALLFIELRGNVPKGAPLRDLLRNWHIDAGLLLLLFAFVRVGARLGFGGPKPLGARAQAAAASALHGLLYLVMFLLPITGVVFSQAGGRDVALFGWILPHLVAPDPALRASVRDVHELLGNAVYFLVGIHVLAALWHHVMLKDDTLRRMTFKFK</sequence>
<comment type="cofactor">
    <cofactor evidence="1">
        <name>heme b</name>
        <dbReference type="ChEBI" id="CHEBI:60344"/>
    </cofactor>
</comment>
<evidence type="ECO:0000256" key="4">
    <source>
        <dbReference type="ARBA" id="ARBA00022475"/>
    </source>
</evidence>
<keyword evidence="16" id="KW-1185">Reference proteome</keyword>
<dbReference type="GO" id="GO:0009055">
    <property type="term" value="F:electron transfer activity"/>
    <property type="evidence" value="ECO:0007669"/>
    <property type="project" value="InterPro"/>
</dbReference>
<comment type="subcellular location">
    <subcellularLocation>
        <location evidence="2">Cell membrane</location>
        <topology evidence="2">Multi-pass membrane protein</topology>
    </subcellularLocation>
</comment>
<feature type="transmembrane region" description="Helical" evidence="13">
    <location>
        <begin position="81"/>
        <end position="105"/>
    </location>
</feature>
<dbReference type="PANTHER" id="PTHR30529">
    <property type="entry name" value="CYTOCHROME B561"/>
    <property type="match status" value="1"/>
</dbReference>
<evidence type="ECO:0000256" key="2">
    <source>
        <dbReference type="ARBA" id="ARBA00004651"/>
    </source>
</evidence>
<dbReference type="OrthoDB" id="8723024at2"/>
<protein>
    <submittedName>
        <fullName evidence="15">Cytochrome b561</fullName>
    </submittedName>
</protein>
<keyword evidence="11 13" id="KW-0472">Membrane</keyword>
<keyword evidence="6 13" id="KW-0812">Transmembrane</keyword>
<evidence type="ECO:0000256" key="5">
    <source>
        <dbReference type="ARBA" id="ARBA00022617"/>
    </source>
</evidence>
<evidence type="ECO:0000256" key="9">
    <source>
        <dbReference type="ARBA" id="ARBA00022989"/>
    </source>
</evidence>
<keyword evidence="5" id="KW-0349">Heme</keyword>
<accession>A0A4R7B1W8</accession>
<dbReference type="GO" id="GO:0005886">
    <property type="term" value="C:plasma membrane"/>
    <property type="evidence" value="ECO:0007669"/>
    <property type="project" value="UniProtKB-SubCell"/>
</dbReference>
<dbReference type="InterPro" id="IPR011577">
    <property type="entry name" value="Cyt_b561_bac/Ni-Hgenase"/>
</dbReference>
<evidence type="ECO:0000256" key="13">
    <source>
        <dbReference type="SAM" id="Phobius"/>
    </source>
</evidence>
<evidence type="ECO:0000256" key="12">
    <source>
        <dbReference type="ARBA" id="ARBA00037975"/>
    </source>
</evidence>
<name>A0A4R7B1W8_9NEIS</name>
<evidence type="ECO:0000256" key="7">
    <source>
        <dbReference type="ARBA" id="ARBA00022723"/>
    </source>
</evidence>
<dbReference type="InterPro" id="IPR016174">
    <property type="entry name" value="Di-haem_cyt_TM"/>
</dbReference>
<evidence type="ECO:0000259" key="14">
    <source>
        <dbReference type="Pfam" id="PF01292"/>
    </source>
</evidence>
<keyword evidence="3" id="KW-0813">Transport</keyword>
<keyword evidence="8" id="KW-0249">Electron transport</keyword>
<feature type="transmembrane region" description="Helical" evidence="13">
    <location>
        <begin position="144"/>
        <end position="163"/>
    </location>
</feature>
<dbReference type="GO" id="GO:0020037">
    <property type="term" value="F:heme binding"/>
    <property type="evidence" value="ECO:0007669"/>
    <property type="project" value="TreeGrafter"/>
</dbReference>
<dbReference type="InterPro" id="IPR052168">
    <property type="entry name" value="Cytochrome_b561_oxidase"/>
</dbReference>
<comment type="similarity">
    <text evidence="12">Belongs to the cytochrome b561 family.</text>
</comment>
<dbReference type="RefSeq" id="WP_133682880.1">
    <property type="nucleotide sequence ID" value="NZ_SNZP01000013.1"/>
</dbReference>
<gene>
    <name evidence="15" type="ORF">DFP86_113118</name>
</gene>
<evidence type="ECO:0000313" key="16">
    <source>
        <dbReference type="Proteomes" id="UP000295611"/>
    </source>
</evidence>